<organism evidence="16">
    <name type="scientific">termite gut metagenome</name>
    <dbReference type="NCBI Taxonomy" id="433724"/>
    <lineage>
        <taxon>unclassified sequences</taxon>
        <taxon>metagenomes</taxon>
        <taxon>organismal metagenomes</taxon>
    </lineage>
</organism>
<dbReference type="InterPro" id="IPR022644">
    <property type="entry name" value="De-COase2_N"/>
</dbReference>
<protein>
    <recommendedName>
        <fullName evidence="5">arginine decarboxylase</fullName>
        <ecNumber evidence="5">4.1.1.19</ecNumber>
    </recommendedName>
</protein>
<dbReference type="PIRSF" id="PIRSF001336">
    <property type="entry name" value="Arg_decrbxlase"/>
    <property type="match status" value="1"/>
</dbReference>
<dbReference type="Gene3D" id="1.20.58.930">
    <property type="match status" value="1"/>
</dbReference>
<dbReference type="InterPro" id="IPR029066">
    <property type="entry name" value="PLP-binding_barrel"/>
</dbReference>
<feature type="domain" description="Arginine decarboxylase helical bundle" evidence="14">
    <location>
        <begin position="366"/>
        <end position="445"/>
    </location>
</feature>
<dbReference type="PANTHER" id="PTHR43295:SF9">
    <property type="entry name" value="BIOSYNTHETIC ARGININE DECARBOXYLASE"/>
    <property type="match status" value="1"/>
</dbReference>
<dbReference type="CDD" id="cd06830">
    <property type="entry name" value="PLPDE_III_ADC"/>
    <property type="match status" value="1"/>
</dbReference>
<evidence type="ECO:0000259" key="14">
    <source>
        <dbReference type="Pfam" id="PF17810"/>
    </source>
</evidence>
<evidence type="ECO:0000256" key="11">
    <source>
        <dbReference type="ARBA" id="ARBA00023115"/>
    </source>
</evidence>
<sequence length="629" mass="71934">MRKWRIEDSEELYNITGWGVPYFGINERGHVVVTPRENGVKIDLKELIDELQLRDVALPMLLRFSDILDNRIEKTSRCFRQAAEEYGYKAQNFIIYPVKVNQMRPVVEEIISHGKKFNLGLEAGSKPELHAVIAVNTDDSLIVCNGYKDESYIELALLAQKMGKQIFLVVEKLNELRLIDKIAKQLNVTPNIGIRIKLSSSGSGKWEDSGGDASKFGLSSSELLEALDFLEEREMKDCLKLIHFHIGSQVTKIRRIKTALREASQFYVQLYNMGFKVEFVDIGGGLGVDYDGTRSSDSGSSVNYSLQEYVNDSISTLVDVSDKNKIPHPNIITESGRALTAHHSVLVFEVLETTTQPIWKEEEEVSENDHELVRDLYHIWDTLNQNKMLEAWHDAQQIREEALDLFSHGIVALKTRAQIERLYWSIARETNQIVAGLKHAPDEFRGLSKLLTDKYFCNFSLFQSLPDSWAIDQIFPIMPLHRLEEKPERLATLQDITCDSDGKIDNFISIKNVSHYLPVHRLEDNEPYYMGVFLVGAYQEILGDMHNLFGDTNAVHISVNEESYIIEQIIDGETVAEVLDYVQYNPKKLVRTLETWVTKSIKEGKISVEEGKEFLSNYRSGLYGYTYLE</sequence>
<evidence type="ECO:0000256" key="8">
    <source>
        <dbReference type="ARBA" id="ARBA00022842"/>
    </source>
</evidence>
<comment type="cofactor">
    <cofactor evidence="1">
        <name>pyridoxal 5'-phosphate</name>
        <dbReference type="ChEBI" id="CHEBI:597326"/>
    </cofactor>
</comment>
<keyword evidence="8" id="KW-0460">Magnesium</keyword>
<dbReference type="InterPro" id="IPR022653">
    <property type="entry name" value="De-COase2_pyr-phos_BS"/>
</dbReference>
<proteinExistence type="inferred from homology"/>
<evidence type="ECO:0000256" key="1">
    <source>
        <dbReference type="ARBA" id="ARBA00001933"/>
    </source>
</evidence>
<comment type="similarity">
    <text evidence="4">Belongs to the Orn/Lys/Arg decarboxylase class-II family. SpeA subfamily.</text>
</comment>
<evidence type="ECO:0000256" key="4">
    <source>
        <dbReference type="ARBA" id="ARBA00008357"/>
    </source>
</evidence>
<dbReference type="GO" id="GO:0008295">
    <property type="term" value="P:spermidine biosynthetic process"/>
    <property type="evidence" value="ECO:0007669"/>
    <property type="project" value="UniProtKB-KW"/>
</dbReference>
<evidence type="ECO:0000256" key="10">
    <source>
        <dbReference type="ARBA" id="ARBA00023066"/>
    </source>
</evidence>
<dbReference type="GO" id="GO:0046872">
    <property type="term" value="F:metal ion binding"/>
    <property type="evidence" value="ECO:0007669"/>
    <property type="project" value="UniProtKB-KW"/>
</dbReference>
<dbReference type="HAMAP" id="MF_01417">
    <property type="entry name" value="SpeA"/>
    <property type="match status" value="1"/>
</dbReference>
<evidence type="ECO:0000256" key="7">
    <source>
        <dbReference type="ARBA" id="ARBA00022793"/>
    </source>
</evidence>
<dbReference type="InterPro" id="IPR040634">
    <property type="entry name" value="Arg_decarb_HB"/>
</dbReference>
<dbReference type="PANTHER" id="PTHR43295">
    <property type="entry name" value="ARGININE DECARBOXYLASE"/>
    <property type="match status" value="1"/>
</dbReference>
<dbReference type="Pfam" id="PF17810">
    <property type="entry name" value="Arg_decarb_HB"/>
    <property type="match status" value="1"/>
</dbReference>
<gene>
    <name evidence="16" type="ORF">EZS27_001308</name>
</gene>
<dbReference type="Gene3D" id="1.10.287.3440">
    <property type="match status" value="1"/>
</dbReference>
<comment type="caution">
    <text evidence="16">The sequence shown here is derived from an EMBL/GenBank/DDBJ whole genome shotgun (WGS) entry which is preliminary data.</text>
</comment>
<dbReference type="InterPro" id="IPR000183">
    <property type="entry name" value="Orn/DAP/Arg_de-COase"/>
</dbReference>
<reference evidence="16" key="1">
    <citation type="submission" date="2019-03" db="EMBL/GenBank/DDBJ databases">
        <title>Single cell metagenomics reveals metabolic interactions within the superorganism composed of flagellate Streblomastix strix and complex community of Bacteroidetes bacteria on its surface.</title>
        <authorList>
            <person name="Treitli S.C."/>
            <person name="Kolisko M."/>
            <person name="Husnik F."/>
            <person name="Keeling P."/>
            <person name="Hampl V."/>
        </authorList>
    </citation>
    <scope>NUCLEOTIDE SEQUENCE</scope>
    <source>
        <strain evidence="16">STM</strain>
    </source>
</reference>
<dbReference type="Pfam" id="PF02784">
    <property type="entry name" value="Orn_Arg_deC_N"/>
    <property type="match status" value="1"/>
</dbReference>
<evidence type="ECO:0000259" key="15">
    <source>
        <dbReference type="Pfam" id="PF17944"/>
    </source>
</evidence>
<evidence type="ECO:0000259" key="13">
    <source>
        <dbReference type="Pfam" id="PF02784"/>
    </source>
</evidence>
<accession>A0A5J4T1L6</accession>
<evidence type="ECO:0000256" key="3">
    <source>
        <dbReference type="ARBA" id="ARBA00002257"/>
    </source>
</evidence>
<dbReference type="SUPFAM" id="SSF51419">
    <property type="entry name" value="PLP-binding barrel"/>
    <property type="match status" value="1"/>
</dbReference>
<comment type="cofactor">
    <cofactor evidence="2">
        <name>Mg(2+)</name>
        <dbReference type="ChEBI" id="CHEBI:18420"/>
    </cofactor>
</comment>
<evidence type="ECO:0000256" key="5">
    <source>
        <dbReference type="ARBA" id="ARBA00012426"/>
    </source>
</evidence>
<feature type="domain" description="Arginine decarboxylase C-terminal helical" evidence="15">
    <location>
        <begin position="575"/>
        <end position="628"/>
    </location>
</feature>
<dbReference type="InterPro" id="IPR041128">
    <property type="entry name" value="Arg_decarbox_C"/>
</dbReference>
<keyword evidence="7" id="KW-0210">Decarboxylase</keyword>
<name>A0A5J4T1L6_9ZZZZ</name>
<dbReference type="NCBIfam" id="TIGR01273">
    <property type="entry name" value="speA"/>
    <property type="match status" value="1"/>
</dbReference>
<dbReference type="PROSITE" id="PS00879">
    <property type="entry name" value="ODR_DC_2_2"/>
    <property type="match status" value="1"/>
</dbReference>
<evidence type="ECO:0000256" key="12">
    <source>
        <dbReference type="ARBA" id="ARBA00023239"/>
    </source>
</evidence>
<evidence type="ECO:0000256" key="6">
    <source>
        <dbReference type="ARBA" id="ARBA00022723"/>
    </source>
</evidence>
<dbReference type="NCBIfam" id="NF003763">
    <property type="entry name" value="PRK05354.1"/>
    <property type="match status" value="1"/>
</dbReference>
<dbReference type="GO" id="GO:0008792">
    <property type="term" value="F:arginine decarboxylase activity"/>
    <property type="evidence" value="ECO:0007669"/>
    <property type="project" value="UniProtKB-EC"/>
</dbReference>
<dbReference type="InterPro" id="IPR009006">
    <property type="entry name" value="Ala_racemase/Decarboxylase_C"/>
</dbReference>
<dbReference type="FunFam" id="3.20.20.10:FF:000001">
    <property type="entry name" value="Biosynthetic arginine decarboxylase"/>
    <property type="match status" value="1"/>
</dbReference>
<dbReference type="PROSITE" id="PS00878">
    <property type="entry name" value="ODR_DC_2_1"/>
    <property type="match status" value="1"/>
</dbReference>
<dbReference type="Gene3D" id="3.20.20.10">
    <property type="entry name" value="Alanine racemase"/>
    <property type="match status" value="1"/>
</dbReference>
<feature type="domain" description="Orn/DAP/Arg decarboxylase 2 N-terminal" evidence="13">
    <location>
        <begin position="77"/>
        <end position="341"/>
    </location>
</feature>
<keyword evidence="11" id="KW-0620">Polyamine biosynthesis</keyword>
<comment type="function">
    <text evidence="3">Catalyzes the biosynthesis of agmatine from arginine.</text>
</comment>
<dbReference type="PRINTS" id="PR01179">
    <property type="entry name" value="ODADCRBXLASE"/>
</dbReference>
<dbReference type="Pfam" id="PF17944">
    <property type="entry name" value="Arg_decarbox_C"/>
    <property type="match status" value="1"/>
</dbReference>
<dbReference type="InterPro" id="IPR002985">
    <property type="entry name" value="Arg_decrbxlase"/>
</dbReference>
<dbReference type="PRINTS" id="PR01180">
    <property type="entry name" value="ARGDCRBXLASE"/>
</dbReference>
<evidence type="ECO:0000256" key="9">
    <source>
        <dbReference type="ARBA" id="ARBA00022898"/>
    </source>
</evidence>
<keyword evidence="9" id="KW-0663">Pyridoxal phosphate</keyword>
<keyword evidence="12 16" id="KW-0456">Lyase</keyword>
<dbReference type="AlphaFoldDB" id="A0A5J4T1L6"/>
<dbReference type="EC" id="4.1.1.19" evidence="5"/>
<dbReference type="Gene3D" id="2.40.37.10">
    <property type="entry name" value="Lyase, Ornithine Decarboxylase, Chain A, domain 1"/>
    <property type="match status" value="1"/>
</dbReference>
<keyword evidence="10" id="KW-0745">Spermidine biosynthesis</keyword>
<keyword evidence="6" id="KW-0479">Metal-binding</keyword>
<evidence type="ECO:0000256" key="2">
    <source>
        <dbReference type="ARBA" id="ARBA00001946"/>
    </source>
</evidence>
<dbReference type="FunFam" id="1.20.58.930:FF:000002">
    <property type="entry name" value="Biosynthetic arginine decarboxylase"/>
    <property type="match status" value="1"/>
</dbReference>
<dbReference type="EMBL" id="SNRY01000015">
    <property type="protein sequence ID" value="KAA6351345.1"/>
    <property type="molecule type" value="Genomic_DNA"/>
</dbReference>
<dbReference type="InterPro" id="IPR022657">
    <property type="entry name" value="De-COase2_CS"/>
</dbReference>
<evidence type="ECO:0000313" key="16">
    <source>
        <dbReference type="EMBL" id="KAA6351345.1"/>
    </source>
</evidence>
<dbReference type="GO" id="GO:0006527">
    <property type="term" value="P:L-arginine catabolic process"/>
    <property type="evidence" value="ECO:0007669"/>
    <property type="project" value="InterPro"/>
</dbReference>